<organism evidence="2">
    <name type="scientific">Micromonas pusilla</name>
    <name type="common">Picoplanktonic green alga</name>
    <name type="synonym">Chromulina pusilla</name>
    <dbReference type="NCBI Taxonomy" id="38833"/>
    <lineage>
        <taxon>Eukaryota</taxon>
        <taxon>Viridiplantae</taxon>
        <taxon>Chlorophyta</taxon>
        <taxon>Mamiellophyceae</taxon>
        <taxon>Mamiellales</taxon>
        <taxon>Mamiellaceae</taxon>
        <taxon>Micromonas</taxon>
    </lineage>
</organism>
<dbReference type="AlphaFoldDB" id="A0A7S0DD15"/>
<feature type="region of interest" description="Disordered" evidence="1">
    <location>
        <begin position="155"/>
        <end position="206"/>
    </location>
</feature>
<feature type="compositionally biased region" description="Basic and acidic residues" evidence="1">
    <location>
        <begin position="196"/>
        <end position="206"/>
    </location>
</feature>
<gene>
    <name evidence="2" type="ORF">MSP1401_LOCUS10833</name>
</gene>
<evidence type="ECO:0000313" key="2">
    <source>
        <dbReference type="EMBL" id="CAD8448856.1"/>
    </source>
</evidence>
<feature type="compositionally biased region" description="Basic and acidic residues" evidence="1">
    <location>
        <begin position="120"/>
        <end position="129"/>
    </location>
</feature>
<feature type="compositionally biased region" description="Basic and acidic residues" evidence="1">
    <location>
        <begin position="42"/>
        <end position="53"/>
    </location>
</feature>
<sequence>MASSFAIIAPLRVSAGFRLDDGLGRDRKARANRRRAVFGDDVTHRVNPRRDDLLDGPSRRVGRGRASVSPSHEASRARTAHLRDAKSPTLGLLDELGERAARSGPARLAAGPKGANTKPPESRAKDSRADVPYSVSSFAAAARWRRFAGTDFDVFDVPGGRARRGETSSSSRNSRRASVRAAFAANSDRANSNSSSEDKARLFERTPPRHQRSVLGILTAPSARVGRAARRGAAGGDGTRDRKERGREPYRAGANAAEPLLGILSGPGKRVGRKHK</sequence>
<dbReference type="EMBL" id="HBEN01012987">
    <property type="protein sequence ID" value="CAD8448856.1"/>
    <property type="molecule type" value="Transcribed_RNA"/>
</dbReference>
<reference evidence="2" key="1">
    <citation type="submission" date="2021-01" db="EMBL/GenBank/DDBJ databases">
        <authorList>
            <person name="Corre E."/>
            <person name="Pelletier E."/>
            <person name="Niang G."/>
            <person name="Scheremetjew M."/>
            <person name="Finn R."/>
            <person name="Kale V."/>
            <person name="Holt S."/>
            <person name="Cochrane G."/>
            <person name="Meng A."/>
            <person name="Brown T."/>
            <person name="Cohen L."/>
        </authorList>
    </citation>
    <scope>NUCLEOTIDE SEQUENCE</scope>
    <source>
        <strain evidence="2">CCAC1681</strain>
    </source>
</reference>
<feature type="compositionally biased region" description="Low complexity" evidence="1">
    <location>
        <begin position="179"/>
        <end position="195"/>
    </location>
</feature>
<proteinExistence type="predicted"/>
<feature type="compositionally biased region" description="Basic and acidic residues" evidence="1">
    <location>
        <begin position="238"/>
        <end position="250"/>
    </location>
</feature>
<feature type="compositionally biased region" description="Basic and acidic residues" evidence="1">
    <location>
        <begin position="73"/>
        <end position="86"/>
    </location>
</feature>
<accession>A0A7S0DD15</accession>
<name>A0A7S0DD15_MICPS</name>
<feature type="region of interest" description="Disordered" evidence="1">
    <location>
        <begin position="219"/>
        <end position="276"/>
    </location>
</feature>
<feature type="region of interest" description="Disordered" evidence="1">
    <location>
        <begin position="101"/>
        <end position="131"/>
    </location>
</feature>
<feature type="region of interest" description="Disordered" evidence="1">
    <location>
        <begin position="42"/>
        <end position="89"/>
    </location>
</feature>
<evidence type="ECO:0000256" key="1">
    <source>
        <dbReference type="SAM" id="MobiDB-lite"/>
    </source>
</evidence>
<protein>
    <submittedName>
        <fullName evidence="2">Uncharacterized protein</fullName>
    </submittedName>
</protein>